<dbReference type="OrthoDB" id="206201at2759"/>
<dbReference type="GO" id="GO:0004252">
    <property type="term" value="F:serine-type endopeptidase activity"/>
    <property type="evidence" value="ECO:0007669"/>
    <property type="project" value="UniProtKB-UniRule"/>
</dbReference>
<dbReference type="PANTHER" id="PTHR24198">
    <property type="entry name" value="ANKYRIN REPEAT AND PROTEIN KINASE DOMAIN-CONTAINING PROTEIN"/>
    <property type="match status" value="1"/>
</dbReference>
<dbReference type="Gene3D" id="1.25.40.20">
    <property type="entry name" value="Ankyrin repeat-containing domain"/>
    <property type="match status" value="2"/>
</dbReference>
<dbReference type="EMBL" id="JAGPXF010000005">
    <property type="protein sequence ID" value="KAH7241660.1"/>
    <property type="molecule type" value="Genomic_DNA"/>
</dbReference>
<comment type="similarity">
    <text evidence="7 8">Belongs to the peptidase S8 family.</text>
</comment>
<evidence type="ECO:0000313" key="12">
    <source>
        <dbReference type="Proteomes" id="UP000813427"/>
    </source>
</evidence>
<evidence type="ECO:0000259" key="10">
    <source>
        <dbReference type="Pfam" id="PF00082"/>
    </source>
</evidence>
<evidence type="ECO:0000256" key="4">
    <source>
        <dbReference type="ARBA" id="ARBA00022825"/>
    </source>
</evidence>
<keyword evidence="1 7" id="KW-0645">Protease</keyword>
<feature type="region of interest" description="Disordered" evidence="9">
    <location>
        <begin position="252"/>
        <end position="286"/>
    </location>
</feature>
<dbReference type="InterPro" id="IPR023828">
    <property type="entry name" value="Peptidase_S8_Ser-AS"/>
</dbReference>
<feature type="active site" description="Charge relay system" evidence="7">
    <location>
        <position position="381"/>
    </location>
</feature>
<dbReference type="Proteomes" id="UP000813427">
    <property type="component" value="Unassembled WGS sequence"/>
</dbReference>
<evidence type="ECO:0000256" key="3">
    <source>
        <dbReference type="ARBA" id="ARBA00022801"/>
    </source>
</evidence>
<dbReference type="PROSITE" id="PS50297">
    <property type="entry name" value="ANK_REP_REGION"/>
    <property type="match status" value="3"/>
</dbReference>
<feature type="domain" description="Peptidase S8/S53" evidence="10">
    <location>
        <begin position="321"/>
        <end position="393"/>
    </location>
</feature>
<name>A0A8K0RXD1_9HYPO</name>
<protein>
    <submittedName>
        <fullName evidence="11">Peptidase S8/S53 domain-containing protein</fullName>
    </submittedName>
</protein>
<dbReference type="InterPro" id="IPR002110">
    <property type="entry name" value="Ankyrin_rpt"/>
</dbReference>
<evidence type="ECO:0000256" key="9">
    <source>
        <dbReference type="SAM" id="MobiDB-lite"/>
    </source>
</evidence>
<dbReference type="PRINTS" id="PR00723">
    <property type="entry name" value="SUBTILISIN"/>
</dbReference>
<dbReference type="Gene3D" id="3.40.50.200">
    <property type="entry name" value="Peptidase S8/S53 domain"/>
    <property type="match status" value="1"/>
</dbReference>
<accession>A0A8K0RXD1</accession>
<dbReference type="InterPro" id="IPR015500">
    <property type="entry name" value="Peptidase_S8_subtilisin-rel"/>
</dbReference>
<keyword evidence="4 7" id="KW-0720">Serine protease</keyword>
<evidence type="ECO:0000256" key="2">
    <source>
        <dbReference type="ARBA" id="ARBA00022737"/>
    </source>
</evidence>
<evidence type="ECO:0000256" key="7">
    <source>
        <dbReference type="PROSITE-ProRule" id="PRU01240"/>
    </source>
</evidence>
<dbReference type="InterPro" id="IPR036852">
    <property type="entry name" value="Peptidase_S8/S53_dom_sf"/>
</dbReference>
<dbReference type="InterPro" id="IPR036770">
    <property type="entry name" value="Ankyrin_rpt-contain_sf"/>
</dbReference>
<organism evidence="11 12">
    <name type="scientific">Fusarium tricinctum</name>
    <dbReference type="NCBI Taxonomy" id="61284"/>
    <lineage>
        <taxon>Eukaryota</taxon>
        <taxon>Fungi</taxon>
        <taxon>Dikarya</taxon>
        <taxon>Ascomycota</taxon>
        <taxon>Pezizomycotina</taxon>
        <taxon>Sordariomycetes</taxon>
        <taxon>Hypocreomycetidae</taxon>
        <taxon>Hypocreales</taxon>
        <taxon>Nectriaceae</taxon>
        <taxon>Fusarium</taxon>
        <taxon>Fusarium tricinctum species complex</taxon>
    </lineage>
</organism>
<dbReference type="Pfam" id="PF13637">
    <property type="entry name" value="Ank_4"/>
    <property type="match status" value="1"/>
</dbReference>
<keyword evidence="5 6" id="KW-0040">ANK repeat</keyword>
<evidence type="ECO:0000256" key="8">
    <source>
        <dbReference type="RuleBase" id="RU003355"/>
    </source>
</evidence>
<sequence length="610" mass="67317">MLVCCYAISIPEQRQQRVIESPSIILALLLNGAEPKLVTTAGNTPLHLAIQSGCTSAAALLLFHGASPTITNEIKESPLNLVEALRQGEGDPKRFNHIFECASDKGNFGNFFDRHVKPDAPIDMIAAIHWAIAHNLDRVIAYLLHIDSHAAEARSPQGWHPLHRAARAGYENCVLVLLHHGVEVDCTTKSGWTPLMMAAEKGDKKVLQILLGCGASRGVKNDNGDTAWKVARHNGHQLPTLLAIKHVALSEVDSKDEETDENDTLKPPEDNPYCRTPSPGPRDDREEVGKFIRESSPSMFALLMQPKDDIEDPRRNWTGPVKIAILDTGIDLDHPDFNQRAKRRSKVAAEQLPEKTQKERIMGCKNFTDGPEDDVTDDVGHGTHIAGLIMAIAPRAELYIAKALNWAMEKEVNIVNMSLGFAEESSWQLTEALEKVAEKSIIFAAAANHGDSQAIAWPAHDHFLAICVTSGDDMGKPSNFAPGTNREFPIFVAPGDNILSHWPGGKFRKMSGTSVATPIAVGMAAMILAFLNKTNAWEQEEKEDWISRTKERRIRSTTGMRRVLEQTCRDCNGLKLLSPRLMWERPVGKVPRAEQILYDLAGWESRGLAG</sequence>
<feature type="active site" description="Charge relay system" evidence="7">
    <location>
        <position position="327"/>
    </location>
</feature>
<dbReference type="SMART" id="SM00248">
    <property type="entry name" value="ANK"/>
    <property type="match status" value="4"/>
</dbReference>
<keyword evidence="3 7" id="KW-0378">Hydrolase</keyword>
<dbReference type="InterPro" id="IPR000209">
    <property type="entry name" value="Peptidase_S8/S53_dom"/>
</dbReference>
<dbReference type="GO" id="GO:0006508">
    <property type="term" value="P:proteolysis"/>
    <property type="evidence" value="ECO:0007669"/>
    <property type="project" value="UniProtKB-KW"/>
</dbReference>
<feature type="repeat" description="ANK" evidence="6">
    <location>
        <begin position="157"/>
        <end position="189"/>
    </location>
</feature>
<dbReference type="InterPro" id="IPR023827">
    <property type="entry name" value="Peptidase_S8_Asp-AS"/>
</dbReference>
<evidence type="ECO:0000256" key="6">
    <source>
        <dbReference type="PROSITE-ProRule" id="PRU00023"/>
    </source>
</evidence>
<dbReference type="PROSITE" id="PS51892">
    <property type="entry name" value="SUBTILASE"/>
    <property type="match status" value="1"/>
</dbReference>
<feature type="repeat" description="ANK" evidence="6">
    <location>
        <begin position="190"/>
        <end position="222"/>
    </location>
</feature>
<proteinExistence type="inferred from homology"/>
<keyword evidence="2" id="KW-0677">Repeat</keyword>
<dbReference type="Pfam" id="PF00023">
    <property type="entry name" value="Ank"/>
    <property type="match status" value="1"/>
</dbReference>
<dbReference type="Pfam" id="PF00082">
    <property type="entry name" value="Peptidase_S8"/>
    <property type="match status" value="2"/>
</dbReference>
<feature type="repeat" description="ANK" evidence="6">
    <location>
        <begin position="41"/>
        <end position="73"/>
    </location>
</feature>
<dbReference type="PROSITE" id="PS00136">
    <property type="entry name" value="SUBTILASE_ASP"/>
    <property type="match status" value="1"/>
</dbReference>
<dbReference type="PROSITE" id="PS00138">
    <property type="entry name" value="SUBTILASE_SER"/>
    <property type="match status" value="1"/>
</dbReference>
<evidence type="ECO:0000256" key="1">
    <source>
        <dbReference type="ARBA" id="ARBA00022670"/>
    </source>
</evidence>
<feature type="active site" description="Charge relay system" evidence="7">
    <location>
        <position position="514"/>
    </location>
</feature>
<reference evidence="11" key="1">
    <citation type="journal article" date="2021" name="Nat. Commun.">
        <title>Genetic determinants of endophytism in the Arabidopsis root mycobiome.</title>
        <authorList>
            <person name="Mesny F."/>
            <person name="Miyauchi S."/>
            <person name="Thiergart T."/>
            <person name="Pickel B."/>
            <person name="Atanasova L."/>
            <person name="Karlsson M."/>
            <person name="Huettel B."/>
            <person name="Barry K.W."/>
            <person name="Haridas S."/>
            <person name="Chen C."/>
            <person name="Bauer D."/>
            <person name="Andreopoulos W."/>
            <person name="Pangilinan J."/>
            <person name="LaButti K."/>
            <person name="Riley R."/>
            <person name="Lipzen A."/>
            <person name="Clum A."/>
            <person name="Drula E."/>
            <person name="Henrissat B."/>
            <person name="Kohler A."/>
            <person name="Grigoriev I.V."/>
            <person name="Martin F.M."/>
            <person name="Hacquard S."/>
        </authorList>
    </citation>
    <scope>NUCLEOTIDE SEQUENCE</scope>
    <source>
        <strain evidence="11">MPI-SDFR-AT-0068</strain>
    </source>
</reference>
<dbReference type="AlphaFoldDB" id="A0A8K0RXD1"/>
<keyword evidence="12" id="KW-1185">Reference proteome</keyword>
<dbReference type="SUPFAM" id="SSF52743">
    <property type="entry name" value="Subtilisin-like"/>
    <property type="match status" value="1"/>
</dbReference>
<evidence type="ECO:0000256" key="5">
    <source>
        <dbReference type="ARBA" id="ARBA00023043"/>
    </source>
</evidence>
<evidence type="ECO:0000313" key="11">
    <source>
        <dbReference type="EMBL" id="KAH7241660.1"/>
    </source>
</evidence>
<dbReference type="PANTHER" id="PTHR24198:SF165">
    <property type="entry name" value="ANKYRIN REPEAT-CONTAINING PROTEIN-RELATED"/>
    <property type="match status" value="1"/>
</dbReference>
<gene>
    <name evidence="11" type="ORF">BKA59DRAFT_501858</name>
</gene>
<dbReference type="PROSITE" id="PS50088">
    <property type="entry name" value="ANK_REPEAT"/>
    <property type="match status" value="3"/>
</dbReference>
<dbReference type="SUPFAM" id="SSF48403">
    <property type="entry name" value="Ankyrin repeat"/>
    <property type="match status" value="1"/>
</dbReference>
<comment type="caution">
    <text evidence="11">The sequence shown here is derived from an EMBL/GenBank/DDBJ whole genome shotgun (WGS) entry which is preliminary data.</text>
</comment>
<feature type="domain" description="Peptidase S8/S53" evidence="10">
    <location>
        <begin position="400"/>
        <end position="550"/>
    </location>
</feature>